<comment type="caution">
    <text evidence="1">The sequence shown here is derived from an EMBL/GenBank/DDBJ whole genome shotgun (WGS) entry which is preliminary data.</text>
</comment>
<dbReference type="Proteomes" id="UP001054945">
    <property type="component" value="Unassembled WGS sequence"/>
</dbReference>
<keyword evidence="2" id="KW-1185">Reference proteome</keyword>
<gene>
    <name evidence="1" type="ORF">CEXT_522931</name>
</gene>
<proteinExistence type="predicted"/>
<sequence length="98" mass="10692">MEKSLICTDMRDNLKCPLLALLIPNTGCVNDNLRIQPEILDTLSGKQIWALPSQSLKIESAGNVTMKARNNKGFLTNILSLGEAGLQAMGNYFLILGD</sequence>
<accession>A0AAV4QYK2</accession>
<name>A0AAV4QYK2_CAEEX</name>
<reference evidence="1 2" key="1">
    <citation type="submission" date="2021-06" db="EMBL/GenBank/DDBJ databases">
        <title>Caerostris extrusa draft genome.</title>
        <authorList>
            <person name="Kono N."/>
            <person name="Arakawa K."/>
        </authorList>
    </citation>
    <scope>NUCLEOTIDE SEQUENCE [LARGE SCALE GENOMIC DNA]</scope>
</reference>
<evidence type="ECO:0000313" key="2">
    <source>
        <dbReference type="Proteomes" id="UP001054945"/>
    </source>
</evidence>
<protein>
    <submittedName>
        <fullName evidence="1">Uncharacterized protein</fullName>
    </submittedName>
</protein>
<evidence type="ECO:0000313" key="1">
    <source>
        <dbReference type="EMBL" id="GIY14335.1"/>
    </source>
</evidence>
<dbReference type="EMBL" id="BPLR01007064">
    <property type="protein sequence ID" value="GIY14335.1"/>
    <property type="molecule type" value="Genomic_DNA"/>
</dbReference>
<organism evidence="1 2">
    <name type="scientific">Caerostris extrusa</name>
    <name type="common">Bark spider</name>
    <name type="synonym">Caerostris bankana</name>
    <dbReference type="NCBI Taxonomy" id="172846"/>
    <lineage>
        <taxon>Eukaryota</taxon>
        <taxon>Metazoa</taxon>
        <taxon>Ecdysozoa</taxon>
        <taxon>Arthropoda</taxon>
        <taxon>Chelicerata</taxon>
        <taxon>Arachnida</taxon>
        <taxon>Araneae</taxon>
        <taxon>Araneomorphae</taxon>
        <taxon>Entelegynae</taxon>
        <taxon>Araneoidea</taxon>
        <taxon>Araneidae</taxon>
        <taxon>Caerostris</taxon>
    </lineage>
</organism>
<dbReference type="AlphaFoldDB" id="A0AAV4QYK2"/>